<evidence type="ECO:0008006" key="4">
    <source>
        <dbReference type="Google" id="ProtNLM"/>
    </source>
</evidence>
<dbReference type="PANTHER" id="PTHR33710:SF54">
    <property type="entry name" value="NON-LTR RETROELEMENT REVERSE TRANSCRIPTASE"/>
    <property type="match status" value="1"/>
</dbReference>
<evidence type="ECO:0000313" key="2">
    <source>
        <dbReference type="EMBL" id="KAG5595834.1"/>
    </source>
</evidence>
<organism evidence="2 3">
    <name type="scientific">Solanum commersonii</name>
    <name type="common">Commerson's wild potato</name>
    <name type="synonym">Commerson's nightshade</name>
    <dbReference type="NCBI Taxonomy" id="4109"/>
    <lineage>
        <taxon>Eukaryota</taxon>
        <taxon>Viridiplantae</taxon>
        <taxon>Streptophyta</taxon>
        <taxon>Embryophyta</taxon>
        <taxon>Tracheophyta</taxon>
        <taxon>Spermatophyta</taxon>
        <taxon>Magnoliopsida</taxon>
        <taxon>eudicotyledons</taxon>
        <taxon>Gunneridae</taxon>
        <taxon>Pentapetalae</taxon>
        <taxon>asterids</taxon>
        <taxon>lamiids</taxon>
        <taxon>Solanales</taxon>
        <taxon>Solanaceae</taxon>
        <taxon>Solanoideae</taxon>
        <taxon>Solaneae</taxon>
        <taxon>Solanum</taxon>
    </lineage>
</organism>
<dbReference type="Proteomes" id="UP000824120">
    <property type="component" value="Chromosome 7"/>
</dbReference>
<sequence length="340" mass="40510">MINVICLNARSINTQGSLEKFKYLKKIHNLSMIAILEPFADNIYLNNYKIHLNMDSAACNSNGKIWLFWNTEMNCDVLEIDDQHITCVLHHVEYKDKFMISFIYAKCKDHLRRPLCDRLIHYSNIDNPWCTIGDFNVITSTEEKQGELPYNMNKSFEFISFTWCNQGAEESRVWKRLDRAMGNDKWLEDMPQTTINHLPFVGPDHCPLLMEIVVRNEQPIKYFKFLHYWTDHESFNYIVKDCWDREVQGNPMWKLHQKMKSTVKEFEERVQIAEEEVIINNNEENRATLHCLNAKYIKYMKMLNMLHQYQSYKSFQMEVRGPQINHFSLPMMPSSLHLDT</sequence>
<dbReference type="SUPFAM" id="SSF56219">
    <property type="entry name" value="DNase I-like"/>
    <property type="match status" value="1"/>
</dbReference>
<evidence type="ECO:0000313" key="3">
    <source>
        <dbReference type="Proteomes" id="UP000824120"/>
    </source>
</evidence>
<name>A0A9J5Y6Z5_SOLCO</name>
<dbReference type="PANTHER" id="PTHR33710">
    <property type="entry name" value="BNAC02G09200D PROTEIN"/>
    <property type="match status" value="1"/>
</dbReference>
<accession>A0A9J5Y6Z5</accession>
<dbReference type="Gene3D" id="3.60.10.10">
    <property type="entry name" value="Endonuclease/exonuclease/phosphatase"/>
    <property type="match status" value="1"/>
</dbReference>
<dbReference type="OrthoDB" id="999895at2759"/>
<protein>
    <recommendedName>
        <fullName evidence="4">Endonuclease/exonuclease/phosphatase domain-containing protein</fullName>
    </recommendedName>
</protein>
<gene>
    <name evidence="2" type="ORF">H5410_037066</name>
</gene>
<keyword evidence="1" id="KW-0175">Coiled coil</keyword>
<dbReference type="InterPro" id="IPR036691">
    <property type="entry name" value="Endo/exonu/phosph_ase_sf"/>
</dbReference>
<evidence type="ECO:0000256" key="1">
    <source>
        <dbReference type="SAM" id="Coils"/>
    </source>
</evidence>
<reference evidence="2 3" key="1">
    <citation type="submission" date="2020-09" db="EMBL/GenBank/DDBJ databases">
        <title>De no assembly of potato wild relative species, Solanum commersonii.</title>
        <authorList>
            <person name="Cho K."/>
        </authorList>
    </citation>
    <scope>NUCLEOTIDE SEQUENCE [LARGE SCALE GENOMIC DNA]</scope>
    <source>
        <strain evidence="2">LZ3.2</strain>
        <tissue evidence="2">Leaf</tissue>
    </source>
</reference>
<comment type="caution">
    <text evidence="2">The sequence shown here is derived from an EMBL/GenBank/DDBJ whole genome shotgun (WGS) entry which is preliminary data.</text>
</comment>
<proteinExistence type="predicted"/>
<keyword evidence="3" id="KW-1185">Reference proteome</keyword>
<dbReference type="EMBL" id="JACXVP010000007">
    <property type="protein sequence ID" value="KAG5595834.1"/>
    <property type="molecule type" value="Genomic_DNA"/>
</dbReference>
<feature type="coiled-coil region" evidence="1">
    <location>
        <begin position="256"/>
        <end position="283"/>
    </location>
</feature>
<dbReference type="AlphaFoldDB" id="A0A9J5Y6Z5"/>